<evidence type="ECO:0000256" key="1">
    <source>
        <dbReference type="ARBA" id="ARBA00005878"/>
    </source>
</evidence>
<dbReference type="InterPro" id="IPR017182">
    <property type="entry name" value="METTL16/PsiM"/>
</dbReference>
<feature type="binding site" evidence="6">
    <location>
        <position position="183"/>
    </location>
    <ligand>
        <name>S-adenosyl-L-methionine</name>
        <dbReference type="ChEBI" id="CHEBI:59789"/>
    </ligand>
</feature>
<dbReference type="AlphaFoldDB" id="A0A0V1LL16"/>
<organism evidence="7 8">
    <name type="scientific">Trichinella nativa</name>
    <dbReference type="NCBI Taxonomy" id="6335"/>
    <lineage>
        <taxon>Eukaryota</taxon>
        <taxon>Metazoa</taxon>
        <taxon>Ecdysozoa</taxon>
        <taxon>Nematoda</taxon>
        <taxon>Enoplea</taxon>
        <taxon>Dorylaimia</taxon>
        <taxon>Trichinellida</taxon>
        <taxon>Trichinellidae</taxon>
        <taxon>Trichinella</taxon>
    </lineage>
</organism>
<comment type="similarity">
    <text evidence="1 5">Belongs to the methyltransferase superfamily. METTL16/RlmF family.</text>
</comment>
<evidence type="ECO:0000256" key="2">
    <source>
        <dbReference type="ARBA" id="ARBA00022603"/>
    </source>
</evidence>
<evidence type="ECO:0000256" key="5">
    <source>
        <dbReference type="PIRNR" id="PIRNR037350"/>
    </source>
</evidence>
<dbReference type="GO" id="GO:0008168">
    <property type="term" value="F:methyltransferase activity"/>
    <property type="evidence" value="ECO:0007669"/>
    <property type="project" value="UniProtKB-UniRule"/>
</dbReference>
<dbReference type="SUPFAM" id="SSF53335">
    <property type="entry name" value="S-adenosyl-L-methionine-dependent methyltransferases"/>
    <property type="match status" value="1"/>
</dbReference>
<accession>A0A0V1LL16</accession>
<keyword evidence="2 5" id="KW-0489">Methyltransferase</keyword>
<evidence type="ECO:0000313" key="8">
    <source>
        <dbReference type="Proteomes" id="UP000054721"/>
    </source>
</evidence>
<dbReference type="InterPro" id="IPR010286">
    <property type="entry name" value="METTL16/RlmF"/>
</dbReference>
<dbReference type="InterPro" id="IPR029063">
    <property type="entry name" value="SAM-dependent_MTases_sf"/>
</dbReference>
<dbReference type="EC" id="2.1.1.-" evidence="5"/>
<dbReference type="Gene3D" id="3.40.50.150">
    <property type="entry name" value="Vaccinia Virus protein VP39"/>
    <property type="match status" value="1"/>
</dbReference>
<dbReference type="OrthoDB" id="514248at2759"/>
<keyword evidence="4 6" id="KW-0949">S-adenosyl-L-methionine</keyword>
<dbReference type="CDD" id="cd02440">
    <property type="entry name" value="AdoMet_MTases"/>
    <property type="match status" value="1"/>
</dbReference>
<dbReference type="Proteomes" id="UP000054721">
    <property type="component" value="Unassembled WGS sequence"/>
</dbReference>
<dbReference type="PIRSF" id="PIRSF037350">
    <property type="entry name" value="Mtase_ZK1128_prd"/>
    <property type="match status" value="1"/>
</dbReference>
<dbReference type="GO" id="GO:0005634">
    <property type="term" value="C:nucleus"/>
    <property type="evidence" value="ECO:0007669"/>
    <property type="project" value="TreeGrafter"/>
</dbReference>
<dbReference type="PANTHER" id="PTHR13393">
    <property type="entry name" value="SAM-DEPENDENT METHYLTRANSFERASE"/>
    <property type="match status" value="1"/>
</dbReference>
<dbReference type="Pfam" id="PF05971">
    <property type="entry name" value="Methyltransf_10"/>
    <property type="match status" value="1"/>
</dbReference>
<dbReference type="GO" id="GO:0070475">
    <property type="term" value="P:rRNA base methylation"/>
    <property type="evidence" value="ECO:0007669"/>
    <property type="project" value="TreeGrafter"/>
</dbReference>
<evidence type="ECO:0000256" key="3">
    <source>
        <dbReference type="ARBA" id="ARBA00022679"/>
    </source>
</evidence>
<dbReference type="PANTHER" id="PTHR13393:SF0">
    <property type="entry name" value="RNA N6-ADENOSINE-METHYLTRANSFERASE METTL16"/>
    <property type="match status" value="1"/>
</dbReference>
<evidence type="ECO:0000256" key="6">
    <source>
        <dbReference type="PIRSR" id="PIRSR037350-1"/>
    </source>
</evidence>
<protein>
    <recommendedName>
        <fullName evidence="5">U6 small nuclear RNA (adenine-(43)-N(6))-methyltransferase</fullName>
        <ecNumber evidence="5">2.1.1.-</ecNumber>
    </recommendedName>
</protein>
<evidence type="ECO:0000256" key="4">
    <source>
        <dbReference type="ARBA" id="ARBA00022691"/>
    </source>
</evidence>
<keyword evidence="3 5" id="KW-0808">Transferase</keyword>
<gene>
    <name evidence="7" type="primary">METTL16</name>
    <name evidence="7" type="ORF">T02_15607</name>
</gene>
<reference evidence="7 8" key="1">
    <citation type="submission" date="2015-05" db="EMBL/GenBank/DDBJ databases">
        <title>Evolution of Trichinella species and genotypes.</title>
        <authorList>
            <person name="Korhonen P.K."/>
            <person name="Edoardo P."/>
            <person name="Giuseppe L.R."/>
            <person name="Gasser R.B."/>
        </authorList>
    </citation>
    <scope>NUCLEOTIDE SEQUENCE [LARGE SCALE GENOMIC DNA]</scope>
    <source>
        <strain evidence="7">ISS10</strain>
    </source>
</reference>
<keyword evidence="8" id="KW-1185">Reference proteome</keyword>
<feature type="binding site" evidence="6">
    <location>
        <position position="108"/>
    </location>
    <ligand>
        <name>S-adenosyl-L-methionine</name>
        <dbReference type="ChEBI" id="CHEBI:59789"/>
    </ligand>
</feature>
<feature type="binding site" evidence="6">
    <location>
        <position position="82"/>
    </location>
    <ligand>
        <name>S-adenosyl-L-methionine</name>
        <dbReference type="ChEBI" id="CHEBI:59789"/>
    </ligand>
</feature>
<feature type="binding site" evidence="6">
    <location>
        <position position="131"/>
    </location>
    <ligand>
        <name>S-adenosyl-L-methionine</name>
        <dbReference type="ChEBI" id="CHEBI:59789"/>
    </ligand>
</feature>
<comment type="caution">
    <text evidence="7">The sequence shown here is derived from an EMBL/GenBank/DDBJ whole genome shotgun (WGS) entry which is preliminary data.</text>
</comment>
<proteinExistence type="inferred from homology"/>
<name>A0A0V1LL16_9BILA</name>
<evidence type="ECO:0000313" key="7">
    <source>
        <dbReference type="EMBL" id="KRZ60205.1"/>
    </source>
</evidence>
<sequence>MNFNRRMHPRNFYRNNPPNFAELALQYPDFRQHCAIDIYGKVNFNFKNPDAIRALTNVLLKKDFGLSIEIPPDSLVPRIPGRLNYIHWLQDLAASHFPDESVRCIDIGSGASCIYPLLGAKVCGWKFIAVEKLPDAIECARKNVMKNNLQNLISVVEVDGPINLYNVVEQLGAEMICSFCMCNPPFFDSQRKEGPGNLSFPSRRPAPHSCTVGRHEEMFADGGEVTSMCETVFCQGKTQRWAVAWTFDETIHLQNDRKLEKMKEPVLLQIPKSVSFHNSVECAAAWLESVFENLSMFYKRHDPVCNVGSSVRFVVEAYNNTWSHSRRKRRALRHAEGEAANKISRKTGHCVTHDVGVNCTTMVELFSDEEQNFNSDEQSLQIMQNEQKQSSSSTGIDKFVQTEKSQPSFAVIKFEVLVKEMVAGLEIEFIFIDGKSPEMLSHIVQYFKNSMNALV</sequence>
<dbReference type="STRING" id="6335.A0A0V1LL16"/>
<dbReference type="EMBL" id="JYDW01000031">
    <property type="protein sequence ID" value="KRZ60205.1"/>
    <property type="molecule type" value="Genomic_DNA"/>
</dbReference>